<dbReference type="Gene3D" id="3.40.50.12780">
    <property type="entry name" value="N-terminal domain of ligase-like"/>
    <property type="match status" value="1"/>
</dbReference>
<feature type="domain" description="AMP-dependent ligase C-terminal" evidence="11">
    <location>
        <begin position="334"/>
        <end position="430"/>
    </location>
</feature>
<comment type="pathway">
    <text evidence="4 9">Aromatic compound metabolism; phenylacetate degradation.</text>
</comment>
<name>A0A1M4YND6_9FIRM</name>
<gene>
    <name evidence="12" type="ORF">SAMN02745218_01392</name>
</gene>
<evidence type="ECO:0000256" key="4">
    <source>
        <dbReference type="ARBA" id="ARBA00060591"/>
    </source>
</evidence>
<evidence type="ECO:0000259" key="10">
    <source>
        <dbReference type="Pfam" id="PF00501"/>
    </source>
</evidence>
<reference evidence="13" key="1">
    <citation type="submission" date="2016-11" db="EMBL/GenBank/DDBJ databases">
        <authorList>
            <person name="Varghese N."/>
            <person name="Submissions S."/>
        </authorList>
    </citation>
    <scope>NUCLEOTIDE SEQUENCE [LARGE SCALE GENOMIC DNA]</scope>
    <source>
        <strain evidence="13">DSM 11792</strain>
    </source>
</reference>
<dbReference type="Pfam" id="PF14535">
    <property type="entry name" value="AMP-binding_C_2"/>
    <property type="match status" value="1"/>
</dbReference>
<comment type="catalytic activity">
    <reaction evidence="9">
        <text>2-phenylacetate + ATP + CoA = phenylacetyl-CoA + AMP + diphosphate</text>
        <dbReference type="Rhea" id="RHEA:20956"/>
        <dbReference type="ChEBI" id="CHEBI:18401"/>
        <dbReference type="ChEBI" id="CHEBI:30616"/>
        <dbReference type="ChEBI" id="CHEBI:33019"/>
        <dbReference type="ChEBI" id="CHEBI:57287"/>
        <dbReference type="ChEBI" id="CHEBI:57390"/>
        <dbReference type="ChEBI" id="CHEBI:456215"/>
        <dbReference type="EC" id="6.2.1.30"/>
    </reaction>
</comment>
<comment type="subunit">
    <text evidence="1">Monomer.</text>
</comment>
<evidence type="ECO:0000313" key="12">
    <source>
        <dbReference type="EMBL" id="SHF07251.1"/>
    </source>
</evidence>
<proteinExistence type="inferred from homology"/>
<dbReference type="OrthoDB" id="580775at2"/>
<feature type="domain" description="AMP-dependent synthetase/ligase" evidence="10">
    <location>
        <begin position="82"/>
        <end position="285"/>
    </location>
</feature>
<evidence type="ECO:0000256" key="5">
    <source>
        <dbReference type="ARBA" id="ARBA00061566"/>
    </source>
</evidence>
<dbReference type="InterPro" id="IPR042099">
    <property type="entry name" value="ANL_N_sf"/>
</dbReference>
<dbReference type="InterPro" id="IPR045851">
    <property type="entry name" value="AMP-bd_C_sf"/>
</dbReference>
<keyword evidence="3 9" id="KW-0547">Nucleotide-binding</keyword>
<dbReference type="Pfam" id="PF00501">
    <property type="entry name" value="AMP-binding"/>
    <property type="match status" value="1"/>
</dbReference>
<dbReference type="InterPro" id="IPR051414">
    <property type="entry name" value="Adenylate-forming_Reductase"/>
</dbReference>
<dbReference type="GO" id="GO:0000166">
    <property type="term" value="F:nucleotide binding"/>
    <property type="evidence" value="ECO:0007669"/>
    <property type="project" value="UniProtKB-KW"/>
</dbReference>
<accession>A0A1M4YND6</accession>
<evidence type="ECO:0000256" key="1">
    <source>
        <dbReference type="ARBA" id="ARBA00011245"/>
    </source>
</evidence>
<evidence type="ECO:0000256" key="6">
    <source>
        <dbReference type="ARBA" id="ARBA00066629"/>
    </source>
</evidence>
<evidence type="ECO:0000256" key="3">
    <source>
        <dbReference type="ARBA" id="ARBA00022741"/>
    </source>
</evidence>
<dbReference type="Proteomes" id="UP000184196">
    <property type="component" value="Unassembled WGS sequence"/>
</dbReference>
<sequence length="436" mass="49274">MIWDHRHECMDREELRSLQLQRLKEVLHRVYRRVPYYRQLFDAHGVRPEDLRSLEDIQKFPFTTKAALRDNYPYGLFAVPLKDVVRLHASSGTTGKPIVVGYTRKDLEIWSELVARIVTQAGVTSDDVVQITFGYGLFTGAFGLHYGLEKVGATIVPSSVGNSEKQIMLMKDFGTTVLVGTPSYALHLGETARSMGIDPAGLKVRLGLFGSEAWSEEMRRELEKMWGMKATDNYGLSEVMGPGVCGECGLKQGMHIAEDHFLVEIVDPETGEALDYGQEGEVVITTLTKEALPVIRYRTRDISVINPEPCACGRTSARLRRVTGRTDDMLIISGVNVFPSQIESVLIEVEGVSPHYQIVVDKRGYLDYLEVQVEMTEEFFTGSFRDLEALEEKIRRRLQTVLSINPRVRLLEPHSIERSQGKARRIIDRRRAEGKV</sequence>
<dbReference type="FunFam" id="3.40.50.12780:FF:000016">
    <property type="entry name" value="Phenylacetate-coenzyme A ligase"/>
    <property type="match status" value="1"/>
</dbReference>
<dbReference type="GO" id="GO:0010124">
    <property type="term" value="P:phenylacetate catabolic process"/>
    <property type="evidence" value="ECO:0007669"/>
    <property type="project" value="UniProtKB-UniRule"/>
</dbReference>
<organism evidence="12 13">
    <name type="scientific">Desulfofundulus australicus DSM 11792</name>
    <dbReference type="NCBI Taxonomy" id="1121425"/>
    <lineage>
        <taxon>Bacteria</taxon>
        <taxon>Bacillati</taxon>
        <taxon>Bacillota</taxon>
        <taxon>Clostridia</taxon>
        <taxon>Eubacteriales</taxon>
        <taxon>Peptococcaceae</taxon>
        <taxon>Desulfofundulus</taxon>
    </lineage>
</organism>
<dbReference type="PANTHER" id="PTHR43439">
    <property type="entry name" value="PHENYLACETATE-COENZYME A LIGASE"/>
    <property type="match status" value="1"/>
</dbReference>
<dbReference type="UniPathway" id="UPA00930"/>
<dbReference type="PANTHER" id="PTHR43439:SF1">
    <property type="entry name" value="PHENYLACETATE-COENZYME A LIGASE"/>
    <property type="match status" value="1"/>
</dbReference>
<protein>
    <recommendedName>
        <fullName evidence="7 9">Phenylacetate-coenzyme A ligase</fullName>
        <ecNumber evidence="6 9">6.2.1.30</ecNumber>
    </recommendedName>
    <alternativeName>
        <fullName evidence="8 9">Phenylacetyl-CoA ligase</fullName>
    </alternativeName>
</protein>
<dbReference type="SUPFAM" id="SSF56801">
    <property type="entry name" value="Acetyl-CoA synthetase-like"/>
    <property type="match status" value="1"/>
</dbReference>
<dbReference type="Gene3D" id="3.30.300.30">
    <property type="match status" value="1"/>
</dbReference>
<evidence type="ECO:0000256" key="8">
    <source>
        <dbReference type="ARBA" id="ARBA00075111"/>
    </source>
</evidence>
<comment type="similarity">
    <text evidence="5 9">Belongs to the phenylacetyl-CoA ligase family.</text>
</comment>
<evidence type="ECO:0000256" key="7">
    <source>
        <dbReference type="ARBA" id="ARBA00068695"/>
    </source>
</evidence>
<dbReference type="CDD" id="cd05913">
    <property type="entry name" value="PaaK"/>
    <property type="match status" value="1"/>
</dbReference>
<evidence type="ECO:0000313" key="13">
    <source>
        <dbReference type="Proteomes" id="UP000184196"/>
    </source>
</evidence>
<dbReference type="RefSeq" id="WP_073164504.1">
    <property type="nucleotide sequence ID" value="NZ_FQUW01000014.1"/>
</dbReference>
<evidence type="ECO:0000256" key="2">
    <source>
        <dbReference type="ARBA" id="ARBA00022598"/>
    </source>
</evidence>
<comment type="function">
    <text evidence="9">Catalyzes the activation of phenylacetic acid (PA) to phenylacetyl-CoA (PA-CoA).</text>
</comment>
<dbReference type="GO" id="GO:0047475">
    <property type="term" value="F:phenylacetate-CoA ligase activity"/>
    <property type="evidence" value="ECO:0007669"/>
    <property type="project" value="UniProtKB-EC"/>
</dbReference>
<dbReference type="EMBL" id="FQUW01000014">
    <property type="protein sequence ID" value="SHF07251.1"/>
    <property type="molecule type" value="Genomic_DNA"/>
</dbReference>
<dbReference type="InterPro" id="IPR000873">
    <property type="entry name" value="AMP-dep_synth/lig_dom"/>
</dbReference>
<dbReference type="PIRSF" id="PIRSF006444">
    <property type="entry name" value="PaaK"/>
    <property type="match status" value="1"/>
</dbReference>
<keyword evidence="2 9" id="KW-0436">Ligase</keyword>
<dbReference type="EC" id="6.2.1.30" evidence="6 9"/>
<evidence type="ECO:0000256" key="9">
    <source>
        <dbReference type="PIRNR" id="PIRNR006444"/>
    </source>
</evidence>
<dbReference type="InterPro" id="IPR028154">
    <property type="entry name" value="AMP-dep_Lig_C"/>
</dbReference>
<dbReference type="AlphaFoldDB" id="A0A1M4YND6"/>
<keyword evidence="13" id="KW-1185">Reference proteome</keyword>
<evidence type="ECO:0000259" key="11">
    <source>
        <dbReference type="Pfam" id="PF14535"/>
    </source>
</evidence>
<dbReference type="InterPro" id="IPR011880">
    <property type="entry name" value="PA_CoA_ligase"/>
</dbReference>